<keyword evidence="1" id="KW-0732">Signal</keyword>
<dbReference type="Gene3D" id="3.10.450.50">
    <property type="match status" value="1"/>
</dbReference>
<dbReference type="Proteomes" id="UP000484885">
    <property type="component" value="Unassembled WGS sequence"/>
</dbReference>
<feature type="chain" id="PRO_5032754554" evidence="1">
    <location>
        <begin position="25"/>
        <end position="146"/>
    </location>
</feature>
<dbReference type="RefSeq" id="WP_164210188.1">
    <property type="nucleotide sequence ID" value="NZ_JAAGSC010000031.1"/>
</dbReference>
<gene>
    <name evidence="2" type="ORF">G3I74_03575</name>
</gene>
<dbReference type="SUPFAM" id="SSF54427">
    <property type="entry name" value="NTF2-like"/>
    <property type="match status" value="1"/>
</dbReference>
<organism evidence="2 3">
    <name type="scientific">Wenzhouxiangella limi</name>
    <dbReference type="NCBI Taxonomy" id="2707351"/>
    <lineage>
        <taxon>Bacteria</taxon>
        <taxon>Pseudomonadati</taxon>
        <taxon>Pseudomonadota</taxon>
        <taxon>Gammaproteobacteria</taxon>
        <taxon>Chromatiales</taxon>
        <taxon>Wenzhouxiangellaceae</taxon>
        <taxon>Wenzhouxiangella</taxon>
    </lineage>
</organism>
<comment type="caution">
    <text evidence="2">The sequence shown here is derived from an EMBL/GenBank/DDBJ whole genome shotgun (WGS) entry which is preliminary data.</text>
</comment>
<proteinExistence type="predicted"/>
<evidence type="ECO:0000256" key="1">
    <source>
        <dbReference type="SAM" id="SignalP"/>
    </source>
</evidence>
<sequence>MKPGPLLGLLALLTLLAGCSRPLAEEQIRQTLQAMATALGEGNARAFMAPVAEDFAADTRQLDRRAARLLLFREMRAHQRIRVRLIDIEVDQATEDRASARFHAVLTGGTGLIPDEGGWYQVNTGWRRDGSDWELINASWKRVAGR</sequence>
<dbReference type="PROSITE" id="PS51257">
    <property type="entry name" value="PROKAR_LIPOPROTEIN"/>
    <property type="match status" value="1"/>
</dbReference>
<feature type="signal peptide" evidence="1">
    <location>
        <begin position="1"/>
        <end position="24"/>
    </location>
</feature>
<protein>
    <submittedName>
        <fullName evidence="2">Nuclear transport factor 2 family protein</fullName>
    </submittedName>
</protein>
<accession>A0A845V4A6</accession>
<dbReference type="InterPro" id="IPR032710">
    <property type="entry name" value="NTF2-like_dom_sf"/>
</dbReference>
<dbReference type="AlphaFoldDB" id="A0A845V4A6"/>
<keyword evidence="3" id="KW-1185">Reference proteome</keyword>
<reference evidence="2 3" key="1">
    <citation type="submission" date="2020-02" db="EMBL/GenBank/DDBJ databases">
        <authorList>
            <person name="Zhang X.-Y."/>
        </authorList>
    </citation>
    <scope>NUCLEOTIDE SEQUENCE [LARGE SCALE GENOMIC DNA]</scope>
    <source>
        <strain evidence="2 3">C33</strain>
    </source>
</reference>
<dbReference type="EMBL" id="JAAGSC010000031">
    <property type="protein sequence ID" value="NDY94805.1"/>
    <property type="molecule type" value="Genomic_DNA"/>
</dbReference>
<evidence type="ECO:0000313" key="2">
    <source>
        <dbReference type="EMBL" id="NDY94805.1"/>
    </source>
</evidence>
<evidence type="ECO:0000313" key="3">
    <source>
        <dbReference type="Proteomes" id="UP000484885"/>
    </source>
</evidence>
<name>A0A845V4A6_9GAMM</name>